<dbReference type="InterPro" id="IPR001537">
    <property type="entry name" value="SpoU_MeTrfase"/>
</dbReference>
<dbReference type="EMBL" id="CP118605">
    <property type="protein sequence ID" value="WGL16852.1"/>
    <property type="molecule type" value="Genomic_DNA"/>
</dbReference>
<organism evidence="8 9">
    <name type="scientific">Microbulbifer bruguierae</name>
    <dbReference type="NCBI Taxonomy" id="3029061"/>
    <lineage>
        <taxon>Bacteria</taxon>
        <taxon>Pseudomonadati</taxon>
        <taxon>Pseudomonadota</taxon>
        <taxon>Gammaproteobacteria</taxon>
        <taxon>Cellvibrionales</taxon>
        <taxon>Microbulbiferaceae</taxon>
        <taxon>Microbulbifer</taxon>
    </lineage>
</organism>
<keyword evidence="3" id="KW-0808">Transferase</keyword>
<dbReference type="InterPro" id="IPR033671">
    <property type="entry name" value="TrmH"/>
</dbReference>
<keyword evidence="9" id="KW-1185">Reference proteome</keyword>
<dbReference type="InterPro" id="IPR029026">
    <property type="entry name" value="tRNA_m1G_MTases_N"/>
</dbReference>
<keyword evidence="5" id="KW-0819">tRNA processing</keyword>
<evidence type="ECO:0000256" key="6">
    <source>
        <dbReference type="ARBA" id="ARBA00022884"/>
    </source>
</evidence>
<evidence type="ECO:0000313" key="8">
    <source>
        <dbReference type="EMBL" id="WGL16852.1"/>
    </source>
</evidence>
<dbReference type="InterPro" id="IPR029028">
    <property type="entry name" value="Alpha/beta_knot_MTases"/>
</dbReference>
<dbReference type="PANTHER" id="PTHR43453">
    <property type="entry name" value="RRNA METHYLASE-LIKE"/>
    <property type="match status" value="1"/>
</dbReference>
<keyword evidence="1" id="KW-0820">tRNA-binding</keyword>
<evidence type="ECO:0000256" key="1">
    <source>
        <dbReference type="ARBA" id="ARBA00022555"/>
    </source>
</evidence>
<sequence>MNIKEEKSNLRKRADKVKGLRCKNLIVVLENPMNIMNIGSAIRNANALGAEKIYVVDSRKVLPESWEQMRDRRSLLKVSASAIKWSFVKTFPSTESCLAYLEKHKFVSVVTSPHTKGQRNVVLHQGRYTHKRLAVWFGSEAQGISDLAVENSDFCINIPMCGIIESMNLGTTTGVVLYEVTRQRREFVSRRKSAG</sequence>
<feature type="domain" description="tRNA/rRNA methyltransferase SpoU type" evidence="7">
    <location>
        <begin position="25"/>
        <end position="178"/>
    </location>
</feature>
<dbReference type="Pfam" id="PF00588">
    <property type="entry name" value="SpoU_methylase"/>
    <property type="match status" value="1"/>
</dbReference>
<keyword evidence="6" id="KW-0694">RNA-binding</keyword>
<dbReference type="GO" id="GO:0032259">
    <property type="term" value="P:methylation"/>
    <property type="evidence" value="ECO:0007669"/>
    <property type="project" value="UniProtKB-KW"/>
</dbReference>
<accession>A0ABY8NFK2</accession>
<evidence type="ECO:0000256" key="3">
    <source>
        <dbReference type="ARBA" id="ARBA00022679"/>
    </source>
</evidence>
<gene>
    <name evidence="8" type="ORF">PVT68_00805</name>
</gene>
<protein>
    <submittedName>
        <fullName evidence="8">TrmH family RNA methyltransferase</fullName>
    </submittedName>
</protein>
<dbReference type="SUPFAM" id="SSF75217">
    <property type="entry name" value="alpha/beta knot"/>
    <property type="match status" value="1"/>
</dbReference>
<dbReference type="Proteomes" id="UP001236500">
    <property type="component" value="Chromosome"/>
</dbReference>
<dbReference type="PANTHER" id="PTHR43453:SF1">
    <property type="entry name" value="TRNA_RRNA METHYLTRANSFERASE SPOU TYPE DOMAIN-CONTAINING PROTEIN"/>
    <property type="match status" value="1"/>
</dbReference>
<evidence type="ECO:0000313" key="9">
    <source>
        <dbReference type="Proteomes" id="UP001236500"/>
    </source>
</evidence>
<evidence type="ECO:0000256" key="2">
    <source>
        <dbReference type="ARBA" id="ARBA00022603"/>
    </source>
</evidence>
<evidence type="ECO:0000256" key="4">
    <source>
        <dbReference type="ARBA" id="ARBA00022691"/>
    </source>
</evidence>
<evidence type="ECO:0000256" key="5">
    <source>
        <dbReference type="ARBA" id="ARBA00022694"/>
    </source>
</evidence>
<keyword evidence="2 8" id="KW-0489">Methyltransferase</keyword>
<dbReference type="RefSeq" id="WP_280320672.1">
    <property type="nucleotide sequence ID" value="NZ_CP118605.1"/>
</dbReference>
<evidence type="ECO:0000259" key="7">
    <source>
        <dbReference type="Pfam" id="PF00588"/>
    </source>
</evidence>
<name>A0ABY8NFK2_9GAMM</name>
<dbReference type="GO" id="GO:0008168">
    <property type="term" value="F:methyltransferase activity"/>
    <property type="evidence" value="ECO:0007669"/>
    <property type="project" value="UniProtKB-KW"/>
</dbReference>
<keyword evidence="4" id="KW-0949">S-adenosyl-L-methionine</keyword>
<dbReference type="Gene3D" id="3.40.1280.10">
    <property type="match status" value="1"/>
</dbReference>
<proteinExistence type="predicted"/>
<reference evidence="8 9" key="1">
    <citation type="submission" date="2023-02" db="EMBL/GenBank/DDBJ databases">
        <title>Description and genomic characterization of Microbulbifer bruguierae sp. nov., isolated from the sediment of mangrove plant Bruguiera sexangula.</title>
        <authorList>
            <person name="Long M."/>
        </authorList>
    </citation>
    <scope>NUCLEOTIDE SEQUENCE [LARGE SCALE GENOMIC DNA]</scope>
    <source>
        <strain evidence="8 9">H12</strain>
    </source>
</reference>